<proteinExistence type="predicted"/>
<name>A0A1H0KY30_9PSED</name>
<dbReference type="Proteomes" id="UP000198827">
    <property type="component" value="Chromosome I"/>
</dbReference>
<gene>
    <name evidence="1" type="ORF">SAMN04489798_3392</name>
</gene>
<protein>
    <submittedName>
        <fullName evidence="1">Uncharacterized protein</fullName>
    </submittedName>
</protein>
<dbReference type="AlphaFoldDB" id="A0A1H0KY30"/>
<evidence type="ECO:0000313" key="1">
    <source>
        <dbReference type="EMBL" id="SDO60683.1"/>
    </source>
</evidence>
<reference evidence="1 2" key="1">
    <citation type="submission" date="2016-10" db="EMBL/GenBank/DDBJ databases">
        <authorList>
            <person name="de Groot N.N."/>
        </authorList>
    </citation>
    <scope>NUCLEOTIDE SEQUENCE [LARGE SCALE GENOMIC DNA]</scope>
    <source>
        <strain evidence="1 2">CECT 7543</strain>
    </source>
</reference>
<organism evidence="1 2">
    <name type="scientific">Pseudomonas arsenicoxydans</name>
    <dbReference type="NCBI Taxonomy" id="702115"/>
    <lineage>
        <taxon>Bacteria</taxon>
        <taxon>Pseudomonadati</taxon>
        <taxon>Pseudomonadota</taxon>
        <taxon>Gammaproteobacteria</taxon>
        <taxon>Pseudomonadales</taxon>
        <taxon>Pseudomonadaceae</taxon>
        <taxon>Pseudomonas</taxon>
    </lineage>
</organism>
<accession>A0A1H0KY30</accession>
<sequence length="200" mass="22773">MSEENTARLNRAARDVIAERRRQVSAESYSLFQDDLYVKGELAEAAATYANLASRPRSMSTSWPWKQNTFKPSSDRRRDLVKAGALLLAEIERLDRVGLIQPAPVVRDEMGSFQHLDMPDFDEGDGDKCKAWVAEQGLEVAMMSLEYTDEAIANRYFESGDPDYSYWEPDRPDGEGWFCLAIHDTDDGPVCRWARREVTP</sequence>
<dbReference type="EMBL" id="LT629705">
    <property type="protein sequence ID" value="SDO60683.1"/>
    <property type="molecule type" value="Genomic_DNA"/>
</dbReference>
<evidence type="ECO:0000313" key="2">
    <source>
        <dbReference type="Proteomes" id="UP000198827"/>
    </source>
</evidence>